<dbReference type="Proteomes" id="UP001396334">
    <property type="component" value="Unassembled WGS sequence"/>
</dbReference>
<protein>
    <submittedName>
        <fullName evidence="8">Uncharacterized protein</fullName>
    </submittedName>
</protein>
<dbReference type="EMBL" id="JBBPBN010000050">
    <property type="protein sequence ID" value="KAK8992365.1"/>
    <property type="molecule type" value="Genomic_DNA"/>
</dbReference>
<dbReference type="Pfam" id="PF05498">
    <property type="entry name" value="RALF"/>
    <property type="match status" value="1"/>
</dbReference>
<feature type="chain" id="PRO_5046381368" evidence="7">
    <location>
        <begin position="21"/>
        <end position="99"/>
    </location>
</feature>
<dbReference type="InterPro" id="IPR008801">
    <property type="entry name" value="RALF"/>
</dbReference>
<evidence type="ECO:0000256" key="3">
    <source>
        <dbReference type="ARBA" id="ARBA00022525"/>
    </source>
</evidence>
<name>A0ABR2PVA4_9ROSI</name>
<comment type="similarity">
    <text evidence="2">Belongs to the plant rapid alkalinization factor (RALF) family.</text>
</comment>
<gene>
    <name evidence="8" type="ORF">V6N11_048449</name>
</gene>
<sequence length="99" mass="11000">MGFSKVVFMFLILALAMVAADEPCNKSSISGRCKVEDQTETSHRLLAGKRKAISYEALKKNAAICNQPGRSYNNCHRGEPVNPYTRGCSIITRCARIYK</sequence>
<evidence type="ECO:0000256" key="6">
    <source>
        <dbReference type="ARBA" id="ARBA00023157"/>
    </source>
</evidence>
<dbReference type="PANTHER" id="PTHR33136">
    <property type="entry name" value="RAPID ALKALINIZATION FACTOR-LIKE"/>
    <property type="match status" value="1"/>
</dbReference>
<keyword evidence="9" id="KW-1185">Reference proteome</keyword>
<proteinExistence type="inferred from homology"/>
<keyword evidence="6" id="KW-1015">Disulfide bond</keyword>
<evidence type="ECO:0000313" key="8">
    <source>
        <dbReference type="EMBL" id="KAK8992365.1"/>
    </source>
</evidence>
<comment type="subcellular location">
    <subcellularLocation>
        <location evidence="1">Secreted</location>
    </subcellularLocation>
</comment>
<dbReference type="PANTHER" id="PTHR33136:SF6">
    <property type="entry name" value="PROTEIN RALF-LIKE 34"/>
    <property type="match status" value="1"/>
</dbReference>
<organism evidence="8 9">
    <name type="scientific">Hibiscus sabdariffa</name>
    <name type="common">roselle</name>
    <dbReference type="NCBI Taxonomy" id="183260"/>
    <lineage>
        <taxon>Eukaryota</taxon>
        <taxon>Viridiplantae</taxon>
        <taxon>Streptophyta</taxon>
        <taxon>Embryophyta</taxon>
        <taxon>Tracheophyta</taxon>
        <taxon>Spermatophyta</taxon>
        <taxon>Magnoliopsida</taxon>
        <taxon>eudicotyledons</taxon>
        <taxon>Gunneridae</taxon>
        <taxon>Pentapetalae</taxon>
        <taxon>rosids</taxon>
        <taxon>malvids</taxon>
        <taxon>Malvales</taxon>
        <taxon>Malvaceae</taxon>
        <taxon>Malvoideae</taxon>
        <taxon>Hibiscus</taxon>
    </lineage>
</organism>
<evidence type="ECO:0000256" key="2">
    <source>
        <dbReference type="ARBA" id="ARBA00009178"/>
    </source>
</evidence>
<evidence type="ECO:0000256" key="5">
    <source>
        <dbReference type="ARBA" id="ARBA00022729"/>
    </source>
</evidence>
<accession>A0ABR2PVA4</accession>
<evidence type="ECO:0000256" key="7">
    <source>
        <dbReference type="SAM" id="SignalP"/>
    </source>
</evidence>
<feature type="signal peptide" evidence="7">
    <location>
        <begin position="1"/>
        <end position="20"/>
    </location>
</feature>
<evidence type="ECO:0000256" key="1">
    <source>
        <dbReference type="ARBA" id="ARBA00004613"/>
    </source>
</evidence>
<reference evidence="8 9" key="1">
    <citation type="journal article" date="2024" name="G3 (Bethesda)">
        <title>Genome assembly of Hibiscus sabdariffa L. provides insights into metabolisms of medicinal natural products.</title>
        <authorList>
            <person name="Kim T."/>
        </authorList>
    </citation>
    <scope>NUCLEOTIDE SEQUENCE [LARGE SCALE GENOMIC DNA]</scope>
    <source>
        <strain evidence="8">TK-2024</strain>
        <tissue evidence="8">Old leaves</tissue>
    </source>
</reference>
<keyword evidence="3" id="KW-0964">Secreted</keyword>
<keyword evidence="5 7" id="KW-0732">Signal</keyword>
<evidence type="ECO:0000313" key="9">
    <source>
        <dbReference type="Proteomes" id="UP001396334"/>
    </source>
</evidence>
<evidence type="ECO:0000256" key="4">
    <source>
        <dbReference type="ARBA" id="ARBA00022702"/>
    </source>
</evidence>
<comment type="caution">
    <text evidence="8">The sequence shown here is derived from an EMBL/GenBank/DDBJ whole genome shotgun (WGS) entry which is preliminary data.</text>
</comment>
<keyword evidence="4" id="KW-0372">Hormone</keyword>